<dbReference type="EMBL" id="JQFK01001643">
    <property type="protein sequence ID" value="KGK34436.1"/>
    <property type="molecule type" value="Genomic_DNA"/>
</dbReference>
<reference evidence="3" key="4">
    <citation type="submission" date="2017-01" db="EMBL/GenBank/DDBJ databases">
        <authorList>
            <person name="Mah S.A."/>
            <person name="Swanson W.J."/>
            <person name="Moy G.W."/>
            <person name="Vacquier V.D."/>
        </authorList>
    </citation>
    <scope>NUCLEOTIDE SEQUENCE [LARGE SCALE GENOMIC DNA]</scope>
    <source>
        <strain evidence="3">129</strain>
    </source>
</reference>
<evidence type="ECO:0000313" key="5">
    <source>
        <dbReference type="Proteomes" id="UP000189274"/>
    </source>
</evidence>
<dbReference type="Proteomes" id="UP000029867">
    <property type="component" value="Unassembled WGS sequence"/>
</dbReference>
<name>A0A099NRD6_PICKU</name>
<comment type="caution">
    <text evidence="1">The sequence shown here is derived from an EMBL/GenBank/DDBJ whole genome shotgun (WGS) entry which is preliminary data.</text>
</comment>
<dbReference type="HOGENOM" id="CLU_3279617_0_0_1"/>
<dbReference type="EMBL" id="JQFK01001639">
    <property type="protein sequence ID" value="KGK34440.1"/>
    <property type="molecule type" value="Genomic_DNA"/>
</dbReference>
<sequence>MLEKKDKDNQNGACIWGSFLQVKKRSPSMETDIWCDLPTRP</sequence>
<evidence type="ECO:0000313" key="2">
    <source>
        <dbReference type="EMBL" id="KGK34440.1"/>
    </source>
</evidence>
<reference evidence="4" key="1">
    <citation type="journal article" date="2014" name="Microb. Cell Fact.">
        <title>Exploiting Issatchenkia orientalis SD108 for succinic acid production.</title>
        <authorList>
            <person name="Xiao H."/>
            <person name="Shao Z."/>
            <person name="Jiang Y."/>
            <person name="Dole S."/>
            <person name="Zhao H."/>
        </authorList>
    </citation>
    <scope>NUCLEOTIDE SEQUENCE [LARGE SCALE GENOMIC DNA]</scope>
    <source>
        <strain evidence="4">SD108</strain>
    </source>
</reference>
<protein>
    <submittedName>
        <fullName evidence="1">Uncharacterized protein</fullName>
    </submittedName>
</protein>
<evidence type="ECO:0000313" key="4">
    <source>
        <dbReference type="Proteomes" id="UP000029867"/>
    </source>
</evidence>
<accession>A0A099NRD6</accession>
<organism evidence="1 4">
    <name type="scientific">Pichia kudriavzevii</name>
    <name type="common">Yeast</name>
    <name type="synonym">Issatchenkia orientalis</name>
    <dbReference type="NCBI Taxonomy" id="4909"/>
    <lineage>
        <taxon>Eukaryota</taxon>
        <taxon>Fungi</taxon>
        <taxon>Dikarya</taxon>
        <taxon>Ascomycota</taxon>
        <taxon>Saccharomycotina</taxon>
        <taxon>Pichiomycetes</taxon>
        <taxon>Pichiales</taxon>
        <taxon>Pichiaceae</taxon>
        <taxon>Pichia</taxon>
    </lineage>
</organism>
<reference evidence="1" key="2">
    <citation type="submission" date="2014-08" db="EMBL/GenBank/DDBJ databases">
        <title>Exploiting Issatchenkia orientalis SD108 for Succinic Acid Production.</title>
        <authorList>
            <person name="Xiao H."/>
            <person name="Shao Z."/>
            <person name="Jiang Y."/>
            <person name="Dole S."/>
            <person name="Zhao H."/>
        </authorList>
    </citation>
    <scope>NUCLEOTIDE SEQUENCE [LARGE SCALE GENOMIC DNA]</scope>
    <source>
        <strain evidence="1">SD108</strain>
    </source>
</reference>
<proteinExistence type="predicted"/>
<evidence type="ECO:0000313" key="1">
    <source>
        <dbReference type="EMBL" id="KGK34436.1"/>
    </source>
</evidence>
<dbReference type="EMBL" id="MQVM01000031">
    <property type="protein sequence ID" value="ONH71616.1"/>
    <property type="molecule type" value="Genomic_DNA"/>
</dbReference>
<evidence type="ECO:0000313" key="3">
    <source>
        <dbReference type="EMBL" id="ONH71616.1"/>
    </source>
</evidence>
<reference evidence="5" key="3">
    <citation type="journal article" date="2017" name="Genome Announc.">
        <title>Genome sequences of Cyberlindnera fabianii 65, Pichia kudriavzevii 129, and Saccharomyces cerevisiae 131 isolated from fermented masau fruits in Zimbabwe.</title>
        <authorList>
            <person name="van Rijswijck I.M.H."/>
            <person name="Derks M.F.L."/>
            <person name="Abee T."/>
            <person name="de Ridder D."/>
            <person name="Smid E.J."/>
        </authorList>
    </citation>
    <scope>NUCLEOTIDE SEQUENCE [LARGE SCALE GENOMIC DNA]</scope>
    <source>
        <strain evidence="5">129</strain>
    </source>
</reference>
<gene>
    <name evidence="3" type="ORF">BOH78_4368</name>
    <name evidence="2" type="ORF">JL09_g6413</name>
    <name evidence="1" type="ORF">JL09_g6417</name>
</gene>
<dbReference type="AlphaFoldDB" id="A0A099NRD6"/>
<dbReference type="Proteomes" id="UP000189274">
    <property type="component" value="Unassembled WGS sequence"/>
</dbReference>